<proteinExistence type="predicted"/>
<organism evidence="1 2">
    <name type="scientific">Desulfofustis limnaeus</name>
    <dbReference type="NCBI Taxonomy" id="2740163"/>
    <lineage>
        <taxon>Bacteria</taxon>
        <taxon>Pseudomonadati</taxon>
        <taxon>Thermodesulfobacteriota</taxon>
        <taxon>Desulfobulbia</taxon>
        <taxon>Desulfobulbales</taxon>
        <taxon>Desulfocapsaceae</taxon>
        <taxon>Desulfofustis</taxon>
    </lineage>
</organism>
<keyword evidence="2" id="KW-1185">Reference proteome</keyword>
<name>A0ABM7WAI6_9BACT</name>
<protein>
    <recommendedName>
        <fullName evidence="3">GRAM domain-containing protein</fullName>
    </recommendedName>
</protein>
<accession>A0ABM7WAI6</accession>
<dbReference type="RefSeq" id="WP_284151366.1">
    <property type="nucleotide sequence ID" value="NZ_AP025516.1"/>
</dbReference>
<evidence type="ECO:0000313" key="1">
    <source>
        <dbReference type="EMBL" id="BDD87968.1"/>
    </source>
</evidence>
<evidence type="ECO:0008006" key="3">
    <source>
        <dbReference type="Google" id="ProtNLM"/>
    </source>
</evidence>
<evidence type="ECO:0000313" key="2">
    <source>
        <dbReference type="Proteomes" id="UP000830055"/>
    </source>
</evidence>
<dbReference type="Proteomes" id="UP000830055">
    <property type="component" value="Chromosome"/>
</dbReference>
<reference evidence="1 2" key="1">
    <citation type="submission" date="2022-01" db="EMBL/GenBank/DDBJ databases">
        <title>Desulfofustis limnae sp. nov., a novel mesophilic sulfate-reducing bacterium isolated from marsh soil.</title>
        <authorList>
            <person name="Watanabe M."/>
            <person name="Takahashi A."/>
            <person name="Kojima H."/>
            <person name="Fukui M."/>
        </authorList>
    </citation>
    <scope>NUCLEOTIDE SEQUENCE [LARGE SCALE GENOMIC DNA]</scope>
    <source>
        <strain evidence="1 2">PPLL</strain>
    </source>
</reference>
<sequence>MTEQHWMEATEQPLGSWAVFIGENGPLTDKITGRLHITNRHVYFKTGLHLEPHAGLLTAGGRFDYHADVVPPFQILDEVVKIPRDRINRVSTSRHRFFLQSLHLHLDNGDEIVFRFGIHPVGRAAALLAGQP</sequence>
<gene>
    <name evidence="1" type="ORF">DPPLL_23330</name>
</gene>
<dbReference type="EMBL" id="AP025516">
    <property type="protein sequence ID" value="BDD87968.1"/>
    <property type="molecule type" value="Genomic_DNA"/>
</dbReference>